<feature type="domain" description="Thioredoxin" evidence="10">
    <location>
        <begin position="1"/>
        <end position="106"/>
    </location>
</feature>
<organism evidence="11 12">
    <name type="scientific">candidate division WS6 bacterium GW2011_GWC2_36_7</name>
    <dbReference type="NCBI Taxonomy" id="1619091"/>
    <lineage>
        <taxon>Bacteria</taxon>
        <taxon>Candidatus Dojkabacteria</taxon>
    </lineage>
</organism>
<evidence type="ECO:0000256" key="9">
    <source>
        <dbReference type="PIRSR" id="PIRSR000077-4"/>
    </source>
</evidence>
<feature type="site" description="Contributes to redox potential value" evidence="8">
    <location>
        <position position="32"/>
    </location>
</feature>
<dbReference type="Proteomes" id="UP000034075">
    <property type="component" value="Unassembled WGS sequence"/>
</dbReference>
<feature type="active site" description="Nucleophile" evidence="8">
    <location>
        <position position="31"/>
    </location>
</feature>
<dbReference type="PRINTS" id="PR00421">
    <property type="entry name" value="THIOREDOXIN"/>
</dbReference>
<comment type="caution">
    <text evidence="11">The sequence shown here is derived from an EMBL/GenBank/DDBJ whole genome shotgun (WGS) entry which is preliminary data.</text>
</comment>
<sequence>MSLIHFTDESFETEVLKYDGVVLADFWAPWCGPCQALGPVIETIANEYEGKAKIGKVNVDEQGAIAQKYMVMSIPTVMIFKNGELVNTLVGLRPKEDYLDAIDSVL</sequence>
<dbReference type="InterPro" id="IPR036249">
    <property type="entry name" value="Thioredoxin-like_sf"/>
</dbReference>
<gene>
    <name evidence="11" type="ORF">US24_C0027G0012</name>
</gene>
<evidence type="ECO:0000313" key="11">
    <source>
        <dbReference type="EMBL" id="KKQ11438.1"/>
    </source>
</evidence>
<dbReference type="GO" id="GO:0005829">
    <property type="term" value="C:cytosol"/>
    <property type="evidence" value="ECO:0007669"/>
    <property type="project" value="TreeGrafter"/>
</dbReference>
<evidence type="ECO:0000313" key="12">
    <source>
        <dbReference type="Proteomes" id="UP000034075"/>
    </source>
</evidence>
<evidence type="ECO:0000259" key="10">
    <source>
        <dbReference type="PROSITE" id="PS51352"/>
    </source>
</evidence>
<dbReference type="CDD" id="cd02947">
    <property type="entry name" value="TRX_family"/>
    <property type="match status" value="1"/>
</dbReference>
<dbReference type="NCBIfam" id="TIGR01068">
    <property type="entry name" value="thioredoxin"/>
    <property type="match status" value="1"/>
</dbReference>
<keyword evidence="5 9" id="KW-0676">Redox-active center</keyword>
<dbReference type="GO" id="GO:0015035">
    <property type="term" value="F:protein-disulfide reductase activity"/>
    <property type="evidence" value="ECO:0007669"/>
    <property type="project" value="UniProtKB-UniRule"/>
</dbReference>
<dbReference type="InterPro" id="IPR013766">
    <property type="entry name" value="Thioredoxin_domain"/>
</dbReference>
<dbReference type="InterPro" id="IPR005746">
    <property type="entry name" value="Thioredoxin"/>
</dbReference>
<dbReference type="PROSITE" id="PS51352">
    <property type="entry name" value="THIOREDOXIN_2"/>
    <property type="match status" value="1"/>
</dbReference>
<dbReference type="EMBL" id="LBSF01000027">
    <property type="protein sequence ID" value="KKQ11438.1"/>
    <property type="molecule type" value="Genomic_DNA"/>
</dbReference>
<dbReference type="Pfam" id="PF00085">
    <property type="entry name" value="Thioredoxin"/>
    <property type="match status" value="1"/>
</dbReference>
<dbReference type="FunFam" id="3.40.30.10:FF:000001">
    <property type="entry name" value="Thioredoxin"/>
    <property type="match status" value="1"/>
</dbReference>
<keyword evidence="3" id="KW-0249">Electron transport</keyword>
<feature type="active site" description="Nucleophile" evidence="8">
    <location>
        <position position="34"/>
    </location>
</feature>
<name>A0A0G0EWT8_9BACT</name>
<dbReference type="SUPFAM" id="SSF52833">
    <property type="entry name" value="Thioredoxin-like"/>
    <property type="match status" value="1"/>
</dbReference>
<dbReference type="PIRSF" id="PIRSF000077">
    <property type="entry name" value="Thioredoxin"/>
    <property type="match status" value="1"/>
</dbReference>
<feature type="site" description="Deprotonates C-terminal active site Cys" evidence="8">
    <location>
        <position position="25"/>
    </location>
</feature>
<dbReference type="PANTHER" id="PTHR45663">
    <property type="entry name" value="GEO12009P1"/>
    <property type="match status" value="1"/>
</dbReference>
<reference evidence="11" key="1">
    <citation type="journal article" date="2015" name="Nature">
        <title>rRNA introns, odd ribosomes, and small enigmatic genomes across a large radiation of phyla.</title>
        <authorList>
            <person name="Brown C.T."/>
            <person name="Hug L.A."/>
            <person name="Thomas B.C."/>
            <person name="Sharon I."/>
            <person name="Castelle C.J."/>
            <person name="Singh A."/>
            <person name="Wilkins M.J."/>
            <person name="Williams K.H."/>
            <person name="Banfield J.F."/>
        </authorList>
    </citation>
    <scope>NUCLEOTIDE SEQUENCE [LARGE SCALE GENOMIC DNA]</scope>
</reference>
<proteinExistence type="inferred from homology"/>
<evidence type="ECO:0000256" key="2">
    <source>
        <dbReference type="ARBA" id="ARBA00022448"/>
    </source>
</evidence>
<comment type="similarity">
    <text evidence="1 7">Belongs to the thioredoxin family.</text>
</comment>
<dbReference type="PANTHER" id="PTHR45663:SF11">
    <property type="entry name" value="GEO12009P1"/>
    <property type="match status" value="1"/>
</dbReference>
<accession>A0A0G0EWT8</accession>
<evidence type="ECO:0000256" key="5">
    <source>
        <dbReference type="ARBA" id="ARBA00023284"/>
    </source>
</evidence>
<evidence type="ECO:0000256" key="3">
    <source>
        <dbReference type="ARBA" id="ARBA00022982"/>
    </source>
</evidence>
<dbReference type="GO" id="GO:0045454">
    <property type="term" value="P:cell redox homeostasis"/>
    <property type="evidence" value="ECO:0007669"/>
    <property type="project" value="TreeGrafter"/>
</dbReference>
<keyword evidence="4 9" id="KW-1015">Disulfide bond</keyword>
<evidence type="ECO:0000256" key="4">
    <source>
        <dbReference type="ARBA" id="ARBA00023157"/>
    </source>
</evidence>
<protein>
    <recommendedName>
        <fullName evidence="6 7">Thioredoxin</fullName>
    </recommendedName>
</protein>
<evidence type="ECO:0000256" key="8">
    <source>
        <dbReference type="PIRSR" id="PIRSR000077-1"/>
    </source>
</evidence>
<feature type="site" description="Contributes to redox potential value" evidence="8">
    <location>
        <position position="33"/>
    </location>
</feature>
<keyword evidence="2" id="KW-0813">Transport</keyword>
<evidence type="ECO:0000256" key="1">
    <source>
        <dbReference type="ARBA" id="ARBA00008987"/>
    </source>
</evidence>
<dbReference type="InterPro" id="IPR017937">
    <property type="entry name" value="Thioredoxin_CS"/>
</dbReference>
<evidence type="ECO:0000256" key="7">
    <source>
        <dbReference type="PIRNR" id="PIRNR000077"/>
    </source>
</evidence>
<feature type="disulfide bond" description="Redox-active" evidence="9">
    <location>
        <begin position="31"/>
        <end position="34"/>
    </location>
</feature>
<dbReference type="PATRIC" id="fig|1619091.4.peg.375"/>
<dbReference type="PROSITE" id="PS00194">
    <property type="entry name" value="THIOREDOXIN_1"/>
    <property type="match status" value="1"/>
</dbReference>
<dbReference type="AlphaFoldDB" id="A0A0G0EWT8"/>
<dbReference type="Gene3D" id="3.40.30.10">
    <property type="entry name" value="Glutaredoxin"/>
    <property type="match status" value="1"/>
</dbReference>
<evidence type="ECO:0000256" key="6">
    <source>
        <dbReference type="NCBIfam" id="TIGR01068"/>
    </source>
</evidence>